<accession>A0AAE0ZKA8</accession>
<gene>
    <name evidence="2" type="ORF">RRG08_002068</name>
</gene>
<evidence type="ECO:0000313" key="2">
    <source>
        <dbReference type="EMBL" id="KAK3771019.1"/>
    </source>
</evidence>
<feature type="compositionally biased region" description="Polar residues" evidence="1">
    <location>
        <begin position="42"/>
        <end position="58"/>
    </location>
</feature>
<dbReference type="Proteomes" id="UP001283361">
    <property type="component" value="Unassembled WGS sequence"/>
</dbReference>
<name>A0AAE0ZKA8_9GAST</name>
<organism evidence="2 3">
    <name type="scientific">Elysia crispata</name>
    <name type="common">lettuce slug</name>
    <dbReference type="NCBI Taxonomy" id="231223"/>
    <lineage>
        <taxon>Eukaryota</taxon>
        <taxon>Metazoa</taxon>
        <taxon>Spiralia</taxon>
        <taxon>Lophotrochozoa</taxon>
        <taxon>Mollusca</taxon>
        <taxon>Gastropoda</taxon>
        <taxon>Heterobranchia</taxon>
        <taxon>Euthyneura</taxon>
        <taxon>Panpulmonata</taxon>
        <taxon>Sacoglossa</taxon>
        <taxon>Placobranchoidea</taxon>
        <taxon>Plakobranchidae</taxon>
        <taxon>Elysia</taxon>
    </lineage>
</organism>
<protein>
    <submittedName>
        <fullName evidence="2">Uncharacterized protein</fullName>
    </submittedName>
</protein>
<comment type="caution">
    <text evidence="2">The sequence shown here is derived from an EMBL/GenBank/DDBJ whole genome shotgun (WGS) entry which is preliminary data.</text>
</comment>
<feature type="compositionally biased region" description="Polar residues" evidence="1">
    <location>
        <begin position="70"/>
        <end position="84"/>
    </location>
</feature>
<sequence length="147" mass="16578">MGESLVNCEERVTDKLRQWSYQAVASLSSEFSKQQCQMTMSNRQHSTIKNQQTPSYGVNDSRVGKRIVSPDSTIKNQQTPSYGVNDSRVGKRIVSPESTIKSQQTPSYGVNDSRVTKQLCHQTVLSRISRYRVTMSMTAELEKGLCH</sequence>
<keyword evidence="3" id="KW-1185">Reference proteome</keyword>
<reference evidence="2" key="1">
    <citation type="journal article" date="2023" name="G3 (Bethesda)">
        <title>A reference genome for the long-term kleptoplast-retaining sea slug Elysia crispata morphotype clarki.</title>
        <authorList>
            <person name="Eastman K.E."/>
            <person name="Pendleton A.L."/>
            <person name="Shaikh M.A."/>
            <person name="Suttiyut T."/>
            <person name="Ogas R."/>
            <person name="Tomko P."/>
            <person name="Gavelis G."/>
            <person name="Widhalm J.R."/>
            <person name="Wisecaver J.H."/>
        </authorList>
    </citation>
    <scope>NUCLEOTIDE SEQUENCE</scope>
    <source>
        <strain evidence="2">ECLA1</strain>
    </source>
</reference>
<feature type="region of interest" description="Disordered" evidence="1">
    <location>
        <begin position="42"/>
        <end position="89"/>
    </location>
</feature>
<dbReference type="AlphaFoldDB" id="A0AAE0ZKA8"/>
<evidence type="ECO:0000256" key="1">
    <source>
        <dbReference type="SAM" id="MobiDB-lite"/>
    </source>
</evidence>
<proteinExistence type="predicted"/>
<dbReference type="EMBL" id="JAWDGP010003778">
    <property type="protein sequence ID" value="KAK3771019.1"/>
    <property type="molecule type" value="Genomic_DNA"/>
</dbReference>
<evidence type="ECO:0000313" key="3">
    <source>
        <dbReference type="Proteomes" id="UP001283361"/>
    </source>
</evidence>